<evidence type="ECO:0000313" key="5">
    <source>
        <dbReference type="EMBL" id="KIY74017.1"/>
    </source>
</evidence>
<dbReference type="Gene3D" id="3.30.70.870">
    <property type="entry name" value="Elongation Factor G (Translational Gtpase), domain 3"/>
    <property type="match status" value="1"/>
</dbReference>
<dbReference type="EMBL" id="KN880432">
    <property type="protein sequence ID" value="KIY74017.1"/>
    <property type="molecule type" value="Genomic_DNA"/>
</dbReference>
<name>A0A0D7BUB5_9AGAR</name>
<dbReference type="Pfam" id="PF22042">
    <property type="entry name" value="EF-G_D2"/>
    <property type="match status" value="1"/>
</dbReference>
<dbReference type="Pfam" id="PF00009">
    <property type="entry name" value="GTP_EFTU"/>
    <property type="match status" value="1"/>
</dbReference>
<dbReference type="InterPro" id="IPR035647">
    <property type="entry name" value="EFG_III/V"/>
</dbReference>
<dbReference type="AlphaFoldDB" id="A0A0D7BUB5"/>
<evidence type="ECO:0000256" key="3">
    <source>
        <dbReference type="ARBA" id="ARBA00023134"/>
    </source>
</evidence>
<evidence type="ECO:0000313" key="6">
    <source>
        <dbReference type="Proteomes" id="UP000054007"/>
    </source>
</evidence>
<dbReference type="InterPro" id="IPR053905">
    <property type="entry name" value="EF-G-like_DII"/>
</dbReference>
<keyword evidence="6" id="KW-1185">Reference proteome</keyword>
<dbReference type="Gene3D" id="3.40.50.300">
    <property type="entry name" value="P-loop containing nucleotide triphosphate hydrolases"/>
    <property type="match status" value="1"/>
</dbReference>
<dbReference type="InterPro" id="IPR031157">
    <property type="entry name" value="G_TR_CS"/>
</dbReference>
<protein>
    <submittedName>
        <fullName evidence="5">p-loop containing nucleoside triphosphate hydrolase protein</fullName>
    </submittedName>
</protein>
<dbReference type="CDD" id="cd01514">
    <property type="entry name" value="Elongation_Factor_C"/>
    <property type="match status" value="1"/>
</dbReference>
<organism evidence="5 6">
    <name type="scientific">Cylindrobasidium torrendii FP15055 ss-10</name>
    <dbReference type="NCBI Taxonomy" id="1314674"/>
    <lineage>
        <taxon>Eukaryota</taxon>
        <taxon>Fungi</taxon>
        <taxon>Dikarya</taxon>
        <taxon>Basidiomycota</taxon>
        <taxon>Agaricomycotina</taxon>
        <taxon>Agaricomycetes</taxon>
        <taxon>Agaricomycetidae</taxon>
        <taxon>Agaricales</taxon>
        <taxon>Marasmiineae</taxon>
        <taxon>Physalacriaceae</taxon>
        <taxon>Cylindrobasidium</taxon>
    </lineage>
</organism>
<dbReference type="PROSITE" id="PS51722">
    <property type="entry name" value="G_TR_2"/>
    <property type="match status" value="1"/>
</dbReference>
<gene>
    <name evidence="5" type="ORF">CYLTODRAFT_448225</name>
</gene>
<dbReference type="SMART" id="SM00838">
    <property type="entry name" value="EFG_C"/>
    <property type="match status" value="1"/>
</dbReference>
<accession>A0A0D7BUB5</accession>
<dbReference type="GO" id="GO:0005739">
    <property type="term" value="C:mitochondrion"/>
    <property type="evidence" value="ECO:0007669"/>
    <property type="project" value="TreeGrafter"/>
</dbReference>
<dbReference type="Pfam" id="PF14492">
    <property type="entry name" value="EFG_III"/>
    <property type="match status" value="1"/>
</dbReference>
<dbReference type="OrthoDB" id="198619at2759"/>
<dbReference type="GO" id="GO:0032543">
    <property type="term" value="P:mitochondrial translation"/>
    <property type="evidence" value="ECO:0007669"/>
    <property type="project" value="TreeGrafter"/>
</dbReference>
<dbReference type="InterPro" id="IPR041095">
    <property type="entry name" value="EFG_II"/>
</dbReference>
<dbReference type="Gene3D" id="3.30.70.240">
    <property type="match status" value="1"/>
</dbReference>
<dbReference type="InterPro" id="IPR000640">
    <property type="entry name" value="EFG_V-like"/>
</dbReference>
<dbReference type="GO" id="GO:0032790">
    <property type="term" value="P:ribosome disassembly"/>
    <property type="evidence" value="ECO:0007669"/>
    <property type="project" value="TreeGrafter"/>
</dbReference>
<dbReference type="PROSITE" id="PS00301">
    <property type="entry name" value="G_TR_1"/>
    <property type="match status" value="1"/>
</dbReference>
<dbReference type="Gene3D" id="2.40.30.10">
    <property type="entry name" value="Translation factors"/>
    <property type="match status" value="1"/>
</dbReference>
<evidence type="ECO:0000259" key="4">
    <source>
        <dbReference type="PROSITE" id="PS51722"/>
    </source>
</evidence>
<dbReference type="PANTHER" id="PTHR43261">
    <property type="entry name" value="TRANSLATION ELONGATION FACTOR G-RELATED"/>
    <property type="match status" value="1"/>
</dbReference>
<dbReference type="NCBIfam" id="TIGR00231">
    <property type="entry name" value="small_GTP"/>
    <property type="match status" value="1"/>
</dbReference>
<keyword evidence="1" id="KW-0547">Nucleotide-binding</keyword>
<reference evidence="5 6" key="1">
    <citation type="journal article" date="2015" name="Fungal Genet. Biol.">
        <title>Evolution of novel wood decay mechanisms in Agaricales revealed by the genome sequences of Fistulina hepatica and Cylindrobasidium torrendii.</title>
        <authorList>
            <person name="Floudas D."/>
            <person name="Held B.W."/>
            <person name="Riley R."/>
            <person name="Nagy L.G."/>
            <person name="Koehler G."/>
            <person name="Ransdell A.S."/>
            <person name="Younus H."/>
            <person name="Chow J."/>
            <person name="Chiniquy J."/>
            <person name="Lipzen A."/>
            <person name="Tritt A."/>
            <person name="Sun H."/>
            <person name="Haridas S."/>
            <person name="LaButti K."/>
            <person name="Ohm R.A."/>
            <person name="Kues U."/>
            <person name="Blanchette R.A."/>
            <person name="Grigoriev I.V."/>
            <person name="Minto R.E."/>
            <person name="Hibbett D.S."/>
        </authorList>
    </citation>
    <scope>NUCLEOTIDE SEQUENCE [LARGE SCALE GENOMIC DNA]</scope>
    <source>
        <strain evidence="5 6">FP15055 ss-10</strain>
    </source>
</reference>
<dbReference type="InterPro" id="IPR027417">
    <property type="entry name" value="P-loop_NTPase"/>
</dbReference>
<keyword evidence="3" id="KW-0342">GTP-binding</keyword>
<dbReference type="STRING" id="1314674.A0A0D7BUB5"/>
<dbReference type="InterPro" id="IPR009000">
    <property type="entry name" value="Transl_B-barrel_sf"/>
</dbReference>
<keyword evidence="2" id="KW-0648">Protein biosynthesis</keyword>
<dbReference type="Proteomes" id="UP000054007">
    <property type="component" value="Unassembled WGS sequence"/>
</dbReference>
<dbReference type="SUPFAM" id="SSF52540">
    <property type="entry name" value="P-loop containing nucleoside triphosphate hydrolases"/>
    <property type="match status" value="1"/>
</dbReference>
<dbReference type="SUPFAM" id="SSF50447">
    <property type="entry name" value="Translation proteins"/>
    <property type="match status" value="1"/>
</dbReference>
<dbReference type="PANTHER" id="PTHR43261:SF1">
    <property type="entry name" value="RIBOSOME-RELEASING FACTOR 2, MITOCHONDRIAL"/>
    <property type="match status" value="1"/>
</dbReference>
<dbReference type="GO" id="GO:0005525">
    <property type="term" value="F:GTP binding"/>
    <property type="evidence" value="ECO:0007669"/>
    <property type="project" value="UniProtKB-KW"/>
</dbReference>
<proteinExistence type="predicted"/>
<dbReference type="GO" id="GO:0003924">
    <property type="term" value="F:GTPase activity"/>
    <property type="evidence" value="ECO:0007669"/>
    <property type="project" value="InterPro"/>
</dbReference>
<sequence>MATTSQEIIASLSKPKDIRNMALVAHIDSGKTTLTESILLKSHYLSSSGSVDMGSTTTDFLPAERERGITIQSASIPVRWKNWTFNLIDTPGHADFGMEVESASRVVDGAVVLMDSVEGVEAQTKRVWRQLDKYGVRTRMVFLNKLDRPGASFSDSLASILAHKLHRHPTPLALPVASFDEAHYQLAEPGVEGIVDLVTWELYKFSPNGPPSKAPLPRTAEAMETFGLLSPTHPVTQQLIPARMALIDTLSTLYEPLLEKVLSLPDDPWAYASLTKADIMPYLRQATISNDILPILCGSALKHVGTDMVMDYIGELFASPVDVLPKALPAKAPTQLLAWKVGWDKKKKQWYTFVRVYSGTVKRQTVLMNQNRHERERLSKLQLYFANEAQDVEELPFGSVGVIQGLRFTRTGDTLISNNLKETDASALPAISTPPSVISVSVIPQSHADLEPVMQALESLSRTDPSVRVDMQEGQLLVHGMGALHLEIVEGRLRDEFGARFEIGERRVSYREGLGSNHASVATDNTVTIAGSEVQVSFKLRPLEEHEIGDFQWDGNVVVGKDGKAIPYPQSSRETEENCIAAGLASALSSSPHSGLPLSHVHVQVLDYASPSVGLLNGASAKAVQTQLRAAGMGPIMEPYFAFKISVSEDSMGKVAKDLTEHGAELMDMGSDMEEGDEALGFSREGVYIPPAILSPSASNVLKKAHSVTKRHINAFAPLSRMLDYNNRLRAISGGHGQFEMANAGFREVSGTRQKEILREIGRA</sequence>
<dbReference type="SUPFAM" id="SSF54980">
    <property type="entry name" value="EF-G C-terminal domain-like"/>
    <property type="match status" value="2"/>
</dbReference>
<keyword evidence="5" id="KW-0378">Hydrolase</keyword>
<evidence type="ECO:0000256" key="1">
    <source>
        <dbReference type="ARBA" id="ARBA00022741"/>
    </source>
</evidence>
<dbReference type="InterPro" id="IPR005225">
    <property type="entry name" value="Small_GTP-bd"/>
</dbReference>
<evidence type="ECO:0000256" key="2">
    <source>
        <dbReference type="ARBA" id="ARBA00022917"/>
    </source>
</evidence>
<dbReference type="PRINTS" id="PR00315">
    <property type="entry name" value="ELONGATNFCT"/>
</dbReference>
<feature type="domain" description="Tr-type G" evidence="4">
    <location>
        <begin position="16"/>
        <end position="321"/>
    </location>
</feature>
<dbReference type="InterPro" id="IPR000795">
    <property type="entry name" value="T_Tr_GTP-bd_dom"/>
</dbReference>